<feature type="compositionally biased region" description="Basic and acidic residues" evidence="1">
    <location>
        <begin position="1"/>
        <end position="11"/>
    </location>
</feature>
<accession>J9DR77</accession>
<dbReference type="Pfam" id="PF07491">
    <property type="entry name" value="PPI_Ypi1"/>
    <property type="match status" value="1"/>
</dbReference>
<dbReference type="EMBL" id="AFBI03000029">
    <property type="protein sequence ID" value="EJW03847.1"/>
    <property type="molecule type" value="Genomic_DNA"/>
</dbReference>
<keyword evidence="3" id="KW-1185">Reference proteome</keyword>
<dbReference type="VEuPathDB" id="MicrosporidiaDB:EDEG_01846"/>
<organism evidence="2 3">
    <name type="scientific">Edhazardia aedis (strain USNM 41457)</name>
    <name type="common">Microsporidian parasite</name>
    <dbReference type="NCBI Taxonomy" id="1003232"/>
    <lineage>
        <taxon>Eukaryota</taxon>
        <taxon>Fungi</taxon>
        <taxon>Fungi incertae sedis</taxon>
        <taxon>Microsporidia</taxon>
        <taxon>Edhazardia</taxon>
    </lineage>
</organism>
<feature type="region of interest" description="Disordered" evidence="1">
    <location>
        <begin position="1"/>
        <end position="29"/>
    </location>
</feature>
<name>J9DR77_EDHAE</name>
<evidence type="ECO:0000313" key="3">
    <source>
        <dbReference type="Proteomes" id="UP000003163"/>
    </source>
</evidence>
<dbReference type="Proteomes" id="UP000003163">
    <property type="component" value="Unassembled WGS sequence"/>
</dbReference>
<dbReference type="AlphaFoldDB" id="J9DR77"/>
<protein>
    <submittedName>
        <fullName evidence="2">Uncharacterized protein</fullName>
    </submittedName>
</protein>
<dbReference type="GO" id="GO:0004865">
    <property type="term" value="F:protein serine/threonine phosphatase inhibitor activity"/>
    <property type="evidence" value="ECO:0007669"/>
    <property type="project" value="InterPro"/>
</dbReference>
<comment type="caution">
    <text evidence="2">The sequence shown here is derived from an EMBL/GenBank/DDBJ whole genome shotgun (WGS) entry which is preliminary data.</text>
</comment>
<proteinExistence type="predicted"/>
<evidence type="ECO:0000313" key="2">
    <source>
        <dbReference type="EMBL" id="EJW03847.1"/>
    </source>
</evidence>
<reference evidence="2 3" key="1">
    <citation type="submission" date="2011-08" db="EMBL/GenBank/DDBJ databases">
        <authorList>
            <person name="Liu Z.J."/>
            <person name="Shi F.L."/>
            <person name="Lu J.Q."/>
            <person name="Li M."/>
            <person name="Wang Z.L."/>
        </authorList>
    </citation>
    <scope>NUCLEOTIDE SEQUENCE [LARGE SCALE GENOMIC DNA]</scope>
    <source>
        <strain evidence="2 3">USNM 41457</strain>
    </source>
</reference>
<evidence type="ECO:0000256" key="1">
    <source>
        <dbReference type="SAM" id="MobiDB-lite"/>
    </source>
</evidence>
<gene>
    <name evidence="2" type="ORF">EDEG_01846</name>
</gene>
<reference evidence="3" key="2">
    <citation type="submission" date="2015-07" db="EMBL/GenBank/DDBJ databases">
        <title>Contrasting host-pathogen interactions and genome evolution in two generalist and specialist microsporidian pathogens of mosquitoes.</title>
        <authorList>
            <consortium name="The Broad Institute Genomics Platform"/>
            <consortium name="The Broad Institute Genome Sequencing Center for Infectious Disease"/>
            <person name="Cuomo C.A."/>
            <person name="Sanscrainte N.D."/>
            <person name="Goldberg J.M."/>
            <person name="Heiman D."/>
            <person name="Young S."/>
            <person name="Zeng Q."/>
            <person name="Becnel J.J."/>
            <person name="Birren B.W."/>
        </authorList>
    </citation>
    <scope>NUCLEOTIDE SEQUENCE [LARGE SCALE GENOMIC DNA]</scope>
    <source>
        <strain evidence="3">USNM 41457</strain>
    </source>
</reference>
<feature type="compositionally biased region" description="Low complexity" evidence="1">
    <location>
        <begin position="17"/>
        <end position="29"/>
    </location>
</feature>
<dbReference type="InterPro" id="IPR011107">
    <property type="entry name" value="PPI_Ypi1"/>
</dbReference>
<dbReference type="InParanoid" id="J9DR77"/>
<sequence length="80" mass="9189">MATTRVEEQTRTRSRRNSQQSSVSQAQGSQEVVVELTLVRRRRVTFAEDVVDNANCRTSKVCCIAKPNKSKKNVNKYERM</sequence>
<dbReference type="HOGENOM" id="CLU_2589736_0_0_1"/>